<dbReference type="RefSeq" id="WP_149821256.1">
    <property type="nucleotide sequence ID" value="NZ_VUOA01000037.1"/>
</dbReference>
<sequence>MVARGRATWKRIIDPKTYLTRAMVGLESIAPAVTGALGYYSILQPPSRFEALTEERVPSPLLQPRYAAAFENLSKANVDTPTGQAGHAGHRQAGEGGSPLGPLQPLETRRVAAVLADVLVPGHTLLPVDGRTGRLLSIYGGGHVNWGRAYPAPASLRRAALPGFAWAVPSVHNYYHLLVEHILPVVDELIRHREQYRGVPVTVIGSERLPTVRFFLGLLADVGIQVDVVEANAFTTWCPERYLFCKPVSATVEHFYAYAEAVGILKEAIERRSGRVRPSRRIYIPRTGTRIRRLATEEALVEQLAARGFAAFGATWSNTAQQVEAFMGAREIVSVHGAALTNLIWASPEAQVVELFPENARKTTYLHMAAQHGQAYACVIGGPEDGRQDFGVPVERVLGTLGD</sequence>
<comment type="caution">
    <text evidence="6">The sequence shown here is derived from an EMBL/GenBank/DDBJ whole genome shotgun (WGS) entry which is preliminary data.</text>
</comment>
<gene>
    <name evidence="6" type="ORF">F0L46_21030</name>
</gene>
<keyword evidence="2 6" id="KW-0808">Transferase</keyword>
<reference evidence="6 7" key="2">
    <citation type="submission" date="2019-09" db="EMBL/GenBank/DDBJ databases">
        <authorList>
            <person name="Jin C."/>
        </authorList>
    </citation>
    <scope>NUCLEOTIDE SEQUENCE [LARGE SCALE GENOMIC DNA]</scope>
    <source>
        <strain evidence="6 7">BN140002</strain>
    </source>
</reference>
<feature type="domain" description="Glycosyltransferase 61 catalytic" evidence="5">
    <location>
        <begin position="174"/>
        <end position="353"/>
    </location>
</feature>
<dbReference type="PANTHER" id="PTHR20961">
    <property type="entry name" value="GLYCOSYLTRANSFERASE"/>
    <property type="match status" value="1"/>
</dbReference>
<dbReference type="Proteomes" id="UP000323142">
    <property type="component" value="Unassembled WGS sequence"/>
</dbReference>
<keyword evidence="7" id="KW-1185">Reference proteome</keyword>
<accession>A0A5B2V8C9</accession>
<evidence type="ECO:0000259" key="5">
    <source>
        <dbReference type="Pfam" id="PF04577"/>
    </source>
</evidence>
<evidence type="ECO:0000313" key="6">
    <source>
        <dbReference type="EMBL" id="KAA2235231.1"/>
    </source>
</evidence>
<organism evidence="6 7">
    <name type="scientific">Salinarimonas soli</name>
    <dbReference type="NCBI Taxonomy" id="1638099"/>
    <lineage>
        <taxon>Bacteria</taxon>
        <taxon>Pseudomonadati</taxon>
        <taxon>Pseudomonadota</taxon>
        <taxon>Alphaproteobacteria</taxon>
        <taxon>Hyphomicrobiales</taxon>
        <taxon>Salinarimonadaceae</taxon>
        <taxon>Salinarimonas</taxon>
    </lineage>
</organism>
<evidence type="ECO:0000256" key="4">
    <source>
        <dbReference type="SAM" id="MobiDB-lite"/>
    </source>
</evidence>
<reference evidence="6 7" key="1">
    <citation type="submission" date="2019-09" db="EMBL/GenBank/DDBJ databases">
        <title>Salinarimonas rosea gen. nov., sp. nov., a new member of the a-2 subgroup of the Proteobacteria.</title>
        <authorList>
            <person name="Liu J."/>
        </authorList>
    </citation>
    <scope>NUCLEOTIDE SEQUENCE [LARGE SCALE GENOMIC DNA]</scope>
    <source>
        <strain evidence="6 7">BN140002</strain>
    </source>
</reference>
<protein>
    <submittedName>
        <fullName evidence="6">Glycosyltransferase family 61 protein</fullName>
    </submittedName>
</protein>
<keyword evidence="1" id="KW-0328">Glycosyltransferase</keyword>
<feature type="region of interest" description="Disordered" evidence="4">
    <location>
        <begin position="77"/>
        <end position="102"/>
    </location>
</feature>
<dbReference type="GO" id="GO:0016757">
    <property type="term" value="F:glycosyltransferase activity"/>
    <property type="evidence" value="ECO:0007669"/>
    <property type="project" value="UniProtKB-KW"/>
</dbReference>
<evidence type="ECO:0000256" key="1">
    <source>
        <dbReference type="ARBA" id="ARBA00022676"/>
    </source>
</evidence>
<dbReference type="Pfam" id="PF04577">
    <property type="entry name" value="Glyco_transf_61"/>
    <property type="match status" value="1"/>
</dbReference>
<name>A0A5B2V8C9_9HYPH</name>
<dbReference type="OrthoDB" id="288504at2"/>
<keyword evidence="3" id="KW-0325">Glycoprotein</keyword>
<dbReference type="InterPro" id="IPR007657">
    <property type="entry name" value="Glycosyltransferase_61"/>
</dbReference>
<proteinExistence type="predicted"/>
<dbReference type="InterPro" id="IPR049625">
    <property type="entry name" value="Glyco_transf_61_cat"/>
</dbReference>
<dbReference type="EMBL" id="VUOA01000037">
    <property type="protein sequence ID" value="KAA2235231.1"/>
    <property type="molecule type" value="Genomic_DNA"/>
</dbReference>
<evidence type="ECO:0000256" key="3">
    <source>
        <dbReference type="ARBA" id="ARBA00023180"/>
    </source>
</evidence>
<evidence type="ECO:0000313" key="7">
    <source>
        <dbReference type="Proteomes" id="UP000323142"/>
    </source>
</evidence>
<dbReference type="AlphaFoldDB" id="A0A5B2V8C9"/>
<evidence type="ECO:0000256" key="2">
    <source>
        <dbReference type="ARBA" id="ARBA00022679"/>
    </source>
</evidence>